<accession>A0A0P9D182</accession>
<comment type="similarity">
    <text evidence="1">Belongs to the isocitrate and isopropylmalate dehydrogenases family.</text>
</comment>
<feature type="non-terminal residue" evidence="4">
    <location>
        <position position="211"/>
    </location>
</feature>
<feature type="domain" description="Isopropylmalate dehydrogenase-like" evidence="3">
    <location>
        <begin position="2"/>
        <end position="211"/>
    </location>
</feature>
<evidence type="ECO:0000256" key="2">
    <source>
        <dbReference type="ARBA" id="ARBA00023002"/>
    </source>
</evidence>
<evidence type="ECO:0000313" key="4">
    <source>
        <dbReference type="EMBL" id="KPV49170.1"/>
    </source>
</evidence>
<dbReference type="PANTHER" id="PTHR11835">
    <property type="entry name" value="DECARBOXYLATING DEHYDROGENASES-ISOCITRATE, ISOPROPYLMALATE, TARTRATE"/>
    <property type="match status" value="1"/>
</dbReference>
<protein>
    <submittedName>
        <fullName evidence="4">Isocitrate dehydrogenase</fullName>
        <ecNumber evidence="4">1.1.1.41</ecNumber>
    </submittedName>
</protein>
<dbReference type="SUPFAM" id="SSF53659">
    <property type="entry name" value="Isocitrate/Isopropylmalate dehydrogenase-like"/>
    <property type="match status" value="1"/>
</dbReference>
<dbReference type="AlphaFoldDB" id="A0A0P9D182"/>
<dbReference type="GO" id="GO:0004449">
    <property type="term" value="F:isocitrate dehydrogenase (NAD+) activity"/>
    <property type="evidence" value="ECO:0007669"/>
    <property type="project" value="UniProtKB-EC"/>
</dbReference>
<evidence type="ECO:0000259" key="3">
    <source>
        <dbReference type="SMART" id="SM01329"/>
    </source>
</evidence>
<sequence>MHVLAIPGDGIGREVVPAALDVLRATGVPLHISEAEAGWDCFQRTGAALPDATLEAARAADAVLFGAVGSPSFPVPGYRSPIVALRRALDLYANIRPVSGGGEIGNGEGKNLSTPHPPSPISLVVVRENTEGMYAGRERVEDSGDTAIAERVITRRASTRIVRAAFELARKRGMGVGADQAKIHPPSPNSRPLVTIVHKANVLRETCGLFR</sequence>
<dbReference type="SMART" id="SM01329">
    <property type="entry name" value="Iso_dh"/>
    <property type="match status" value="1"/>
</dbReference>
<dbReference type="GO" id="GO:0006099">
    <property type="term" value="P:tricarboxylic acid cycle"/>
    <property type="evidence" value="ECO:0007669"/>
    <property type="project" value="TreeGrafter"/>
</dbReference>
<evidence type="ECO:0000256" key="1">
    <source>
        <dbReference type="ARBA" id="ARBA00007769"/>
    </source>
</evidence>
<gene>
    <name evidence="4" type="ORF">SE17_34140</name>
</gene>
<dbReference type="EC" id="1.1.1.41" evidence="4"/>
<keyword evidence="5" id="KW-1185">Reference proteome</keyword>
<dbReference type="InterPro" id="IPR024084">
    <property type="entry name" value="IsoPropMal-DH-like_dom"/>
</dbReference>
<organism evidence="4 5">
    <name type="scientific">Kouleothrix aurantiaca</name>
    <dbReference type="NCBI Taxonomy" id="186479"/>
    <lineage>
        <taxon>Bacteria</taxon>
        <taxon>Bacillati</taxon>
        <taxon>Chloroflexota</taxon>
        <taxon>Chloroflexia</taxon>
        <taxon>Chloroflexales</taxon>
        <taxon>Roseiflexineae</taxon>
        <taxon>Roseiflexaceae</taxon>
        <taxon>Kouleothrix</taxon>
    </lineage>
</organism>
<keyword evidence="2 4" id="KW-0560">Oxidoreductase</keyword>
<name>A0A0P9D182_9CHLR</name>
<dbReference type="GO" id="GO:0006102">
    <property type="term" value="P:isocitrate metabolic process"/>
    <property type="evidence" value="ECO:0007669"/>
    <property type="project" value="TreeGrafter"/>
</dbReference>
<reference evidence="4 5" key="1">
    <citation type="submission" date="2015-09" db="EMBL/GenBank/DDBJ databases">
        <title>Draft genome sequence of Kouleothrix aurantiaca JCM 19913.</title>
        <authorList>
            <person name="Hemp J."/>
        </authorList>
    </citation>
    <scope>NUCLEOTIDE SEQUENCE [LARGE SCALE GENOMIC DNA]</scope>
    <source>
        <strain evidence="4 5">COM-B</strain>
    </source>
</reference>
<evidence type="ECO:0000313" key="5">
    <source>
        <dbReference type="Proteomes" id="UP000050509"/>
    </source>
</evidence>
<proteinExistence type="inferred from homology"/>
<dbReference type="Pfam" id="PF00180">
    <property type="entry name" value="Iso_dh"/>
    <property type="match status" value="1"/>
</dbReference>
<dbReference type="Gene3D" id="3.40.718.10">
    <property type="entry name" value="Isopropylmalate Dehydrogenase"/>
    <property type="match status" value="1"/>
</dbReference>
<dbReference type="EMBL" id="LJCR01002148">
    <property type="protein sequence ID" value="KPV49170.1"/>
    <property type="molecule type" value="Genomic_DNA"/>
</dbReference>
<dbReference type="Proteomes" id="UP000050509">
    <property type="component" value="Unassembled WGS sequence"/>
</dbReference>
<dbReference type="PANTHER" id="PTHR11835:SF34">
    <property type="entry name" value="ISOCITRATE DEHYDROGENASE [NAD] SUBUNIT ALPHA, MITOCHONDRIAL"/>
    <property type="match status" value="1"/>
</dbReference>
<comment type="caution">
    <text evidence="4">The sequence shown here is derived from an EMBL/GenBank/DDBJ whole genome shotgun (WGS) entry which is preliminary data.</text>
</comment>